<dbReference type="InterPro" id="IPR000322">
    <property type="entry name" value="Glyco_hydro_31_TIM"/>
</dbReference>
<dbReference type="GO" id="GO:0030246">
    <property type="term" value="F:carbohydrate binding"/>
    <property type="evidence" value="ECO:0007669"/>
    <property type="project" value="InterPro"/>
</dbReference>
<dbReference type="EMBL" id="CP015363">
    <property type="protein sequence ID" value="ARD84912.1"/>
    <property type="molecule type" value="Genomic_DNA"/>
</dbReference>
<feature type="domain" description="Glycosyl hydrolase family 31 C-terminal" evidence="7">
    <location>
        <begin position="493"/>
        <end position="572"/>
    </location>
</feature>
<accession>A0A1V0N428</accession>
<dbReference type="PROSITE" id="PS00129">
    <property type="entry name" value="GLYCOSYL_HYDROL_F31_1"/>
    <property type="match status" value="1"/>
</dbReference>
<comment type="similarity">
    <text evidence="1 4">Belongs to the glycosyl hydrolase 31 family.</text>
</comment>
<evidence type="ECO:0000259" key="6">
    <source>
        <dbReference type="Pfam" id="PF13802"/>
    </source>
</evidence>
<keyword evidence="3 4" id="KW-0326">Glycosidase</keyword>
<keyword evidence="9" id="KW-1185">Reference proteome</keyword>
<dbReference type="InterPro" id="IPR011013">
    <property type="entry name" value="Gal_mutarotase_sf_dom"/>
</dbReference>
<dbReference type="AlphaFoldDB" id="A0A1V0N428"/>
<dbReference type="InterPro" id="IPR048395">
    <property type="entry name" value="Glyco_hydro_31_C"/>
</dbReference>
<evidence type="ECO:0000313" key="9">
    <source>
        <dbReference type="Proteomes" id="UP000192050"/>
    </source>
</evidence>
<feature type="domain" description="Glycoside hydrolase family 31 N-terminal" evidence="6">
    <location>
        <begin position="14"/>
        <end position="123"/>
    </location>
</feature>
<evidence type="ECO:0000256" key="4">
    <source>
        <dbReference type="RuleBase" id="RU361185"/>
    </source>
</evidence>
<gene>
    <name evidence="8" type="primary">malA</name>
    <name evidence="8" type="ORF">FAD_1031</name>
</gene>
<dbReference type="InterPro" id="IPR013780">
    <property type="entry name" value="Glyco_hydro_b"/>
</dbReference>
<reference evidence="8 9" key="1">
    <citation type="submission" date="2011-10" db="EMBL/GenBank/DDBJ databases">
        <title>Metabolic and evolutionary patterns in the extreme acidophile Ferroplasma acidiphilum.</title>
        <authorList>
            <person name="Golyshina O.V."/>
            <person name="Kozyavkin S.A."/>
            <person name="Tatusov R.L."/>
            <person name="Slesarev A.I."/>
            <person name="Golyshin P.N."/>
        </authorList>
    </citation>
    <scope>NUCLEOTIDE SEQUENCE [LARGE SCALE GENOMIC DNA]</scope>
    <source>
        <strain evidence="9">Y</strain>
    </source>
</reference>
<dbReference type="SUPFAM" id="SSF51445">
    <property type="entry name" value="(Trans)glycosidases"/>
    <property type="match status" value="1"/>
</dbReference>
<dbReference type="GO" id="GO:0005975">
    <property type="term" value="P:carbohydrate metabolic process"/>
    <property type="evidence" value="ECO:0007669"/>
    <property type="project" value="InterPro"/>
</dbReference>
<dbReference type="InterPro" id="IPR030458">
    <property type="entry name" value="Glyco_hydro_31_AS"/>
</dbReference>
<dbReference type="InterPro" id="IPR025887">
    <property type="entry name" value="Glyco_hydro_31_N_dom"/>
</dbReference>
<dbReference type="Pfam" id="PF01055">
    <property type="entry name" value="Glyco_hydro_31_2nd"/>
    <property type="match status" value="1"/>
</dbReference>
<dbReference type="KEGG" id="fai:FAD_1031"/>
<dbReference type="CDD" id="cd14752">
    <property type="entry name" value="GH31_N"/>
    <property type="match status" value="1"/>
</dbReference>
<dbReference type="Gene3D" id="2.60.40.1180">
    <property type="entry name" value="Golgi alpha-mannosidase II"/>
    <property type="match status" value="1"/>
</dbReference>
<dbReference type="STRING" id="74969.FAD_1031"/>
<evidence type="ECO:0000313" key="8">
    <source>
        <dbReference type="EMBL" id="ARD84912.1"/>
    </source>
</evidence>
<proteinExistence type="inferred from homology"/>
<evidence type="ECO:0000259" key="7">
    <source>
        <dbReference type="Pfam" id="PF21365"/>
    </source>
</evidence>
<sequence length="618" mass="72483">MMPAIKTLKGDNYTKIIINNDEPLINFNSDDLKESNNTIFDISCEDQYIILKKKLTQNEKIVGLGEKAYSVLKNRHKFTMYNSDPNGYKRYDDPLYLSIPFLISISENISGIFINSVSKIDIDIGIKEYDKLTIKIYNKSCEIYIFESNNFDDLYKKFTGLIGKTFMPPLWAIKHQISRYSYYPEEEVYSIIDNYKKYIDVSAIYLDIDYMDKFKIFTFDKNKFPDNKRLLDNLHKRDVKLVTIIDPGVKISQDYNVFKNGLGHYIENKNGEIYTSNLWPGNSAMPDFFNQDAIKWWKGEIKHFMKNTDGIWLDMNEPSLFNEFKTIQPDALHNIDNKKIEHRYLHNAYSYFQVKATYEAMKEIKDDVFIVSRSGYAGIEKYAAVWTGDNTSSEDDLKLQISMVVSLNLSGVSVCGCDLGGFMGESSPELISKYYKMALLFPFYRNHKDKFSNDQEIFKLPEFYRDQIVESINKRYELIDYIYSIIYESHLYGFPVIKPLFYYDFNDMNAYYIDDEYIIGNLLYAPQIYGNERQLYIPSGSWLNINNSSIISGNQYIKSDEKYPLYLRKNSMLLIKNKLIVFGKSKMILFKNNKEINIEFDGKELKSSIALDYEVVYF</sequence>
<dbReference type="SUPFAM" id="SSF51011">
    <property type="entry name" value="Glycosyl hydrolase domain"/>
    <property type="match status" value="1"/>
</dbReference>
<organism evidence="8 9">
    <name type="scientific">Ferroplasma acidiphilum</name>
    <dbReference type="NCBI Taxonomy" id="74969"/>
    <lineage>
        <taxon>Archaea</taxon>
        <taxon>Methanobacteriati</taxon>
        <taxon>Thermoplasmatota</taxon>
        <taxon>Thermoplasmata</taxon>
        <taxon>Thermoplasmatales</taxon>
        <taxon>Ferroplasmaceae</taxon>
        <taxon>Ferroplasma</taxon>
    </lineage>
</organism>
<evidence type="ECO:0000256" key="3">
    <source>
        <dbReference type="ARBA" id="ARBA00023295"/>
    </source>
</evidence>
<name>A0A1V0N428_9ARCH</name>
<dbReference type="SUPFAM" id="SSF74650">
    <property type="entry name" value="Galactose mutarotase-like"/>
    <property type="match status" value="1"/>
</dbReference>
<dbReference type="InterPro" id="IPR017853">
    <property type="entry name" value="GH"/>
</dbReference>
<feature type="domain" description="Glycoside hydrolase family 31 TIM barrel" evidence="5">
    <location>
        <begin position="166"/>
        <end position="484"/>
    </location>
</feature>
<dbReference type="Pfam" id="PF21365">
    <property type="entry name" value="Glyco_hydro_31_3rd"/>
    <property type="match status" value="1"/>
</dbReference>
<dbReference type="Pfam" id="PF13802">
    <property type="entry name" value="Gal_mutarotas_2"/>
    <property type="match status" value="1"/>
</dbReference>
<dbReference type="PANTHER" id="PTHR22762">
    <property type="entry name" value="ALPHA-GLUCOSIDASE"/>
    <property type="match status" value="1"/>
</dbReference>
<protein>
    <submittedName>
        <fullName evidence="8">Alpha-glucosidase</fullName>
    </submittedName>
</protein>
<dbReference type="Proteomes" id="UP000192050">
    <property type="component" value="Chromosome"/>
</dbReference>
<dbReference type="CDD" id="cd06604">
    <property type="entry name" value="GH31_glucosidase_II_MalA"/>
    <property type="match status" value="1"/>
</dbReference>
<dbReference type="PANTHER" id="PTHR22762:SF120">
    <property type="entry name" value="HETEROGLYCAN GLUCOSIDASE 1"/>
    <property type="match status" value="1"/>
</dbReference>
<dbReference type="Gene3D" id="3.20.20.80">
    <property type="entry name" value="Glycosidases"/>
    <property type="match status" value="1"/>
</dbReference>
<dbReference type="Gene3D" id="2.60.40.1760">
    <property type="entry name" value="glycosyl hydrolase (family 31)"/>
    <property type="match status" value="1"/>
</dbReference>
<evidence type="ECO:0000256" key="1">
    <source>
        <dbReference type="ARBA" id="ARBA00007806"/>
    </source>
</evidence>
<evidence type="ECO:0000259" key="5">
    <source>
        <dbReference type="Pfam" id="PF01055"/>
    </source>
</evidence>
<keyword evidence="2 4" id="KW-0378">Hydrolase</keyword>
<dbReference type="GO" id="GO:0004553">
    <property type="term" value="F:hydrolase activity, hydrolyzing O-glycosyl compounds"/>
    <property type="evidence" value="ECO:0007669"/>
    <property type="project" value="InterPro"/>
</dbReference>
<evidence type="ECO:0000256" key="2">
    <source>
        <dbReference type="ARBA" id="ARBA00022801"/>
    </source>
</evidence>